<dbReference type="InterPro" id="IPR036942">
    <property type="entry name" value="Beta-barrel_TonB_sf"/>
</dbReference>
<evidence type="ECO:0000256" key="4">
    <source>
        <dbReference type="ARBA" id="ARBA00023077"/>
    </source>
</evidence>
<keyword evidence="5" id="KW-0472">Membrane</keyword>
<evidence type="ECO:0000256" key="6">
    <source>
        <dbReference type="ARBA" id="ARBA00023237"/>
    </source>
</evidence>
<dbReference type="SUPFAM" id="SSF56935">
    <property type="entry name" value="Porins"/>
    <property type="match status" value="1"/>
</dbReference>
<reference evidence="8" key="1">
    <citation type="submission" date="2018-05" db="EMBL/GenBank/DDBJ databases">
        <authorList>
            <person name="Lanie J.A."/>
            <person name="Ng W.-L."/>
            <person name="Kazmierczak K.M."/>
            <person name="Andrzejewski T.M."/>
            <person name="Davidsen T.M."/>
            <person name="Wayne K.J."/>
            <person name="Tettelin H."/>
            <person name="Glass J.I."/>
            <person name="Rusch D."/>
            <person name="Podicherti R."/>
            <person name="Tsui H.-C.T."/>
            <person name="Winkler M.E."/>
        </authorList>
    </citation>
    <scope>NUCLEOTIDE SEQUENCE</scope>
</reference>
<dbReference type="PANTHER" id="PTHR30069:SF39">
    <property type="entry name" value="BLL6183 PROTEIN"/>
    <property type="match status" value="1"/>
</dbReference>
<protein>
    <recommendedName>
        <fullName evidence="7">TonB-dependent receptor-like beta-barrel domain-containing protein</fullName>
    </recommendedName>
</protein>
<comment type="subcellular location">
    <subcellularLocation>
        <location evidence="1">Cell outer membrane</location>
        <topology evidence="1">Multi-pass membrane protein</topology>
    </subcellularLocation>
</comment>
<evidence type="ECO:0000256" key="1">
    <source>
        <dbReference type="ARBA" id="ARBA00004571"/>
    </source>
</evidence>
<proteinExistence type="predicted"/>
<dbReference type="Pfam" id="PF00593">
    <property type="entry name" value="TonB_dep_Rec_b-barrel"/>
    <property type="match status" value="1"/>
</dbReference>
<evidence type="ECO:0000256" key="3">
    <source>
        <dbReference type="ARBA" id="ARBA00022692"/>
    </source>
</evidence>
<dbReference type="Gene3D" id="2.40.170.20">
    <property type="entry name" value="TonB-dependent receptor, beta-barrel domain"/>
    <property type="match status" value="1"/>
</dbReference>
<keyword evidence="4" id="KW-0798">TonB box</keyword>
<dbReference type="GO" id="GO:0009279">
    <property type="term" value="C:cell outer membrane"/>
    <property type="evidence" value="ECO:0007669"/>
    <property type="project" value="UniProtKB-SubCell"/>
</dbReference>
<name>A0A383CEV6_9ZZZZ</name>
<accession>A0A383CEV6</accession>
<keyword evidence="2" id="KW-0813">Transport</keyword>
<sequence>ARGSLILFKHKGFWDTTAYHYVNDDDIIFVSSGTGLSSGYFKNFGQTRRRGIELSYSSEIENGYGLLDFYTNYSFLEATFESDHTLPAANHPTGANDVEKGDTLPGMPEHTIKAGIGQHLGKNLRIGINMNASSGVYLRGDESNQLKPTNPYVVFNASTRWTPFQNIEFFGRIDNILNSKYETMGVLGEASSSEVSVPISELGDAGSGTAVGVLDPRFLSPGSPLGIFIGLKVSW</sequence>
<evidence type="ECO:0000259" key="7">
    <source>
        <dbReference type="Pfam" id="PF00593"/>
    </source>
</evidence>
<dbReference type="GO" id="GO:0015344">
    <property type="term" value="F:siderophore uptake transmembrane transporter activity"/>
    <property type="evidence" value="ECO:0007669"/>
    <property type="project" value="TreeGrafter"/>
</dbReference>
<feature type="domain" description="TonB-dependent receptor-like beta-barrel" evidence="7">
    <location>
        <begin position="9"/>
        <end position="176"/>
    </location>
</feature>
<organism evidence="8">
    <name type="scientific">marine metagenome</name>
    <dbReference type="NCBI Taxonomy" id="408172"/>
    <lineage>
        <taxon>unclassified sequences</taxon>
        <taxon>metagenomes</taxon>
        <taxon>ecological metagenomes</taxon>
    </lineage>
</organism>
<dbReference type="GO" id="GO:0044718">
    <property type="term" value="P:siderophore transmembrane transport"/>
    <property type="evidence" value="ECO:0007669"/>
    <property type="project" value="TreeGrafter"/>
</dbReference>
<dbReference type="AlphaFoldDB" id="A0A383CEV6"/>
<keyword evidence="3" id="KW-0812">Transmembrane</keyword>
<dbReference type="EMBL" id="UINC01208411">
    <property type="protein sequence ID" value="SVE30936.1"/>
    <property type="molecule type" value="Genomic_DNA"/>
</dbReference>
<dbReference type="PANTHER" id="PTHR30069">
    <property type="entry name" value="TONB-DEPENDENT OUTER MEMBRANE RECEPTOR"/>
    <property type="match status" value="1"/>
</dbReference>
<keyword evidence="6" id="KW-0998">Cell outer membrane</keyword>
<dbReference type="InterPro" id="IPR000531">
    <property type="entry name" value="Beta-barrel_TonB"/>
</dbReference>
<evidence type="ECO:0000313" key="8">
    <source>
        <dbReference type="EMBL" id="SVE30936.1"/>
    </source>
</evidence>
<feature type="non-terminal residue" evidence="8">
    <location>
        <position position="1"/>
    </location>
</feature>
<evidence type="ECO:0000256" key="5">
    <source>
        <dbReference type="ARBA" id="ARBA00023136"/>
    </source>
</evidence>
<dbReference type="InterPro" id="IPR039426">
    <property type="entry name" value="TonB-dep_rcpt-like"/>
</dbReference>
<gene>
    <name evidence="8" type="ORF">METZ01_LOCUS483790</name>
</gene>
<evidence type="ECO:0000256" key="2">
    <source>
        <dbReference type="ARBA" id="ARBA00022448"/>
    </source>
</evidence>